<sequence>MSSLHGASMFPYLCWFPLGTLVSSHTKDMYVRFSKLLPLPLAKATALWLPTKSS</sequence>
<dbReference type="EMBL" id="GBXM01037866">
    <property type="protein sequence ID" value="JAH70711.1"/>
    <property type="molecule type" value="Transcribed_RNA"/>
</dbReference>
<reference evidence="1" key="1">
    <citation type="submission" date="2014-11" db="EMBL/GenBank/DDBJ databases">
        <authorList>
            <person name="Amaro Gonzalez C."/>
        </authorList>
    </citation>
    <scope>NUCLEOTIDE SEQUENCE</scope>
</reference>
<reference evidence="1" key="2">
    <citation type="journal article" date="2015" name="Fish Shellfish Immunol.">
        <title>Early steps in the European eel (Anguilla anguilla)-Vibrio vulnificus interaction in the gills: Role of the RtxA13 toxin.</title>
        <authorList>
            <person name="Callol A."/>
            <person name="Pajuelo D."/>
            <person name="Ebbesson L."/>
            <person name="Teles M."/>
            <person name="MacKenzie S."/>
            <person name="Amaro C."/>
        </authorList>
    </citation>
    <scope>NUCLEOTIDE SEQUENCE</scope>
</reference>
<dbReference type="AlphaFoldDB" id="A0A0E9UY70"/>
<protein>
    <submittedName>
        <fullName evidence="1">Uncharacterized protein</fullName>
    </submittedName>
</protein>
<name>A0A0E9UY70_ANGAN</name>
<accession>A0A0E9UY70</accession>
<evidence type="ECO:0000313" key="1">
    <source>
        <dbReference type="EMBL" id="JAH70711.1"/>
    </source>
</evidence>
<organism evidence="1">
    <name type="scientific">Anguilla anguilla</name>
    <name type="common">European freshwater eel</name>
    <name type="synonym">Muraena anguilla</name>
    <dbReference type="NCBI Taxonomy" id="7936"/>
    <lineage>
        <taxon>Eukaryota</taxon>
        <taxon>Metazoa</taxon>
        <taxon>Chordata</taxon>
        <taxon>Craniata</taxon>
        <taxon>Vertebrata</taxon>
        <taxon>Euteleostomi</taxon>
        <taxon>Actinopterygii</taxon>
        <taxon>Neopterygii</taxon>
        <taxon>Teleostei</taxon>
        <taxon>Anguilliformes</taxon>
        <taxon>Anguillidae</taxon>
        <taxon>Anguilla</taxon>
    </lineage>
</organism>
<proteinExistence type="predicted"/>